<evidence type="ECO:0000313" key="1">
    <source>
        <dbReference type="EMBL" id="MBC3798044.1"/>
    </source>
</evidence>
<dbReference type="RefSeq" id="WP_148603701.1">
    <property type="nucleotide sequence ID" value="NZ_RXYB01000010.1"/>
</dbReference>
<keyword evidence="2" id="KW-1185">Reference proteome</keyword>
<reference evidence="1 2" key="1">
    <citation type="journal article" date="2020" name="mSystems">
        <title>Defining Genomic and Predicted Metabolic Features of the Acetobacterium Genus.</title>
        <authorList>
            <person name="Ross D.E."/>
            <person name="Marshall C.W."/>
            <person name="Gulliver D."/>
            <person name="May H.D."/>
            <person name="Norman R.S."/>
        </authorList>
    </citation>
    <scope>NUCLEOTIDE SEQUENCE [LARGE SCALE GENOMIC DNA]</scope>
    <source>
        <strain evidence="1 2">DSM 9173</strain>
    </source>
</reference>
<proteinExistence type="predicted"/>
<dbReference type="EMBL" id="WJBB01000019">
    <property type="protein sequence ID" value="MBC3798044.1"/>
    <property type="molecule type" value="Genomic_DNA"/>
</dbReference>
<gene>
    <name evidence="1" type="ORF">GH807_13430</name>
</gene>
<sequence length="60" mass="7207">MKIHKEILTLCNRCADVILEDEHQMIKRFDPNQKIMESCFICGFKGWDYVVEDMEIKQNE</sequence>
<accession>A0ABR6WNL7</accession>
<comment type="caution">
    <text evidence="1">The sequence shown here is derived from an EMBL/GenBank/DDBJ whole genome shotgun (WGS) entry which is preliminary data.</text>
</comment>
<name>A0ABR6WNL7_9FIRM</name>
<evidence type="ECO:0000313" key="2">
    <source>
        <dbReference type="Proteomes" id="UP000653358"/>
    </source>
</evidence>
<organism evidence="1 2">
    <name type="scientific">Acetobacterium tundrae</name>
    <dbReference type="NCBI Taxonomy" id="132932"/>
    <lineage>
        <taxon>Bacteria</taxon>
        <taxon>Bacillati</taxon>
        <taxon>Bacillota</taxon>
        <taxon>Clostridia</taxon>
        <taxon>Eubacteriales</taxon>
        <taxon>Eubacteriaceae</taxon>
        <taxon>Acetobacterium</taxon>
    </lineage>
</organism>
<dbReference type="Proteomes" id="UP000653358">
    <property type="component" value="Unassembled WGS sequence"/>
</dbReference>
<protein>
    <submittedName>
        <fullName evidence="1">Uncharacterized protein</fullName>
    </submittedName>
</protein>